<dbReference type="Proteomes" id="UP001159363">
    <property type="component" value="Chromosome 6"/>
</dbReference>
<evidence type="ECO:0000313" key="1">
    <source>
        <dbReference type="EMBL" id="KAJ8879409.1"/>
    </source>
</evidence>
<name>A0ABQ9H539_9NEOP</name>
<evidence type="ECO:0008006" key="3">
    <source>
        <dbReference type="Google" id="ProtNLM"/>
    </source>
</evidence>
<organism evidence="1 2">
    <name type="scientific">Dryococelus australis</name>
    <dbReference type="NCBI Taxonomy" id="614101"/>
    <lineage>
        <taxon>Eukaryota</taxon>
        <taxon>Metazoa</taxon>
        <taxon>Ecdysozoa</taxon>
        <taxon>Arthropoda</taxon>
        <taxon>Hexapoda</taxon>
        <taxon>Insecta</taxon>
        <taxon>Pterygota</taxon>
        <taxon>Neoptera</taxon>
        <taxon>Polyneoptera</taxon>
        <taxon>Phasmatodea</taxon>
        <taxon>Verophasmatodea</taxon>
        <taxon>Anareolatae</taxon>
        <taxon>Phasmatidae</taxon>
        <taxon>Eurycanthinae</taxon>
        <taxon>Dryococelus</taxon>
    </lineage>
</organism>
<evidence type="ECO:0000313" key="2">
    <source>
        <dbReference type="Proteomes" id="UP001159363"/>
    </source>
</evidence>
<comment type="caution">
    <text evidence="1">The sequence shown here is derived from an EMBL/GenBank/DDBJ whole genome shotgun (WGS) entry which is preliminary data.</text>
</comment>
<accession>A0ABQ9H539</accession>
<proteinExistence type="predicted"/>
<gene>
    <name evidence="1" type="ORF">PR048_020017</name>
</gene>
<sequence length="133" mass="15280">MPYKEMTLTIWFSIMDIAAVNTHVFLDATKDNDSITHHDFLVSLGRDLIKEYLASRSAIKNLQRELHVTISRIAGTARDEQLLIPENPSRRRRCHICPRTKDQKHSTYCTQYCRGVCKSHSVQNITCNDCADS</sequence>
<keyword evidence="2" id="KW-1185">Reference proteome</keyword>
<protein>
    <recommendedName>
        <fullName evidence="3">PiggyBac transposable element-derived protein domain-containing protein</fullName>
    </recommendedName>
</protein>
<dbReference type="EMBL" id="JARBHB010000007">
    <property type="protein sequence ID" value="KAJ8879409.1"/>
    <property type="molecule type" value="Genomic_DNA"/>
</dbReference>
<reference evidence="1 2" key="1">
    <citation type="submission" date="2023-02" db="EMBL/GenBank/DDBJ databases">
        <title>LHISI_Scaffold_Assembly.</title>
        <authorList>
            <person name="Stuart O.P."/>
            <person name="Cleave R."/>
            <person name="Magrath M.J.L."/>
            <person name="Mikheyev A.S."/>
        </authorList>
    </citation>
    <scope>NUCLEOTIDE SEQUENCE [LARGE SCALE GENOMIC DNA]</scope>
    <source>
        <strain evidence="1">Daus_M_001</strain>
        <tissue evidence="1">Leg muscle</tissue>
    </source>
</reference>